<reference evidence="2" key="1">
    <citation type="journal article" date="2017" name="Nat. Ecol. Evol.">
        <title>Genome expansion and lineage-specific genetic innovations in the forest pathogenic fungi Armillaria.</title>
        <authorList>
            <person name="Sipos G."/>
            <person name="Prasanna A.N."/>
            <person name="Walter M.C."/>
            <person name="O'Connor E."/>
            <person name="Balint B."/>
            <person name="Krizsan K."/>
            <person name="Kiss B."/>
            <person name="Hess J."/>
            <person name="Varga T."/>
            <person name="Slot J."/>
            <person name="Riley R."/>
            <person name="Boka B."/>
            <person name="Rigling D."/>
            <person name="Barry K."/>
            <person name="Lee J."/>
            <person name="Mihaltcheva S."/>
            <person name="LaButti K."/>
            <person name="Lipzen A."/>
            <person name="Waldron R."/>
            <person name="Moloney N.M."/>
            <person name="Sperisen C."/>
            <person name="Kredics L."/>
            <person name="Vagvoelgyi C."/>
            <person name="Patrignani A."/>
            <person name="Fitzpatrick D."/>
            <person name="Nagy I."/>
            <person name="Doyle S."/>
            <person name="Anderson J.B."/>
            <person name="Grigoriev I.V."/>
            <person name="Gueldener U."/>
            <person name="Muensterkoetter M."/>
            <person name="Nagy L.G."/>
        </authorList>
    </citation>
    <scope>NUCLEOTIDE SEQUENCE [LARGE SCALE GENOMIC DNA]</scope>
    <source>
        <strain evidence="2">28-4</strain>
    </source>
</reference>
<organism evidence="1 2">
    <name type="scientific">Armillaria solidipes</name>
    <dbReference type="NCBI Taxonomy" id="1076256"/>
    <lineage>
        <taxon>Eukaryota</taxon>
        <taxon>Fungi</taxon>
        <taxon>Dikarya</taxon>
        <taxon>Basidiomycota</taxon>
        <taxon>Agaricomycotina</taxon>
        <taxon>Agaricomycetes</taxon>
        <taxon>Agaricomycetidae</taxon>
        <taxon>Agaricales</taxon>
        <taxon>Marasmiineae</taxon>
        <taxon>Physalacriaceae</taxon>
        <taxon>Armillaria</taxon>
    </lineage>
</organism>
<evidence type="ECO:0000313" key="2">
    <source>
        <dbReference type="Proteomes" id="UP000218334"/>
    </source>
</evidence>
<protein>
    <submittedName>
        <fullName evidence="1">Uncharacterized protein</fullName>
    </submittedName>
</protein>
<dbReference type="Proteomes" id="UP000218334">
    <property type="component" value="Unassembled WGS sequence"/>
</dbReference>
<proteinExistence type="predicted"/>
<dbReference type="AlphaFoldDB" id="A0A2H3BHQ0"/>
<evidence type="ECO:0000313" key="1">
    <source>
        <dbReference type="EMBL" id="PBK66562.1"/>
    </source>
</evidence>
<accession>A0A2H3BHQ0</accession>
<name>A0A2H3BHQ0_9AGAR</name>
<keyword evidence="2" id="KW-1185">Reference proteome</keyword>
<sequence length="147" mass="17042">MSTKSNNTSEESMWQNLEVPAEPVSFFLTCRYQVFLLFTDRQMHWLLIVLPDFEREVLDNMVDSWLQGILYPCWFAQWPKNADGMFCQAEEEDDLHEQKVAILQIFTMHLEHKWHMPGGLPGAVGVEAVAKKILGLHMKIDDMVACL</sequence>
<dbReference type="EMBL" id="KZ293440">
    <property type="protein sequence ID" value="PBK66562.1"/>
    <property type="molecule type" value="Genomic_DNA"/>
</dbReference>
<gene>
    <name evidence="1" type="ORF">ARMSODRAFT_1021360</name>
</gene>